<comment type="caution">
    <text evidence="1">The sequence shown here is derived from an EMBL/GenBank/DDBJ whole genome shotgun (WGS) entry which is preliminary data.</text>
</comment>
<dbReference type="GO" id="GO:0071944">
    <property type="term" value="C:cell periphery"/>
    <property type="evidence" value="ECO:0007669"/>
    <property type="project" value="TreeGrafter"/>
</dbReference>
<reference evidence="1 2" key="1">
    <citation type="journal article" date="2021" name="Sci. Rep.">
        <title>Genome sequencing of the multicellular alga Astrephomene provides insights into convergent evolution of germ-soma differentiation.</title>
        <authorList>
            <person name="Yamashita S."/>
            <person name="Yamamoto K."/>
            <person name="Matsuzaki R."/>
            <person name="Suzuki S."/>
            <person name="Yamaguchi H."/>
            <person name="Hirooka S."/>
            <person name="Minakuchi Y."/>
            <person name="Miyagishima S."/>
            <person name="Kawachi M."/>
            <person name="Toyoda A."/>
            <person name="Nozaki H."/>
        </authorList>
    </citation>
    <scope>NUCLEOTIDE SEQUENCE [LARGE SCALE GENOMIC DNA]</scope>
    <source>
        <strain evidence="1 2">NIES-4017</strain>
    </source>
</reference>
<dbReference type="PANTHER" id="PTHR12393:SF6">
    <property type="entry name" value="SPHINGOMYELIN PHOSPHODIESTERASE 2"/>
    <property type="match status" value="1"/>
</dbReference>
<dbReference type="Proteomes" id="UP001054857">
    <property type="component" value="Unassembled WGS sequence"/>
</dbReference>
<keyword evidence="2" id="KW-1185">Reference proteome</keyword>
<evidence type="ECO:0000313" key="2">
    <source>
        <dbReference type="Proteomes" id="UP001054857"/>
    </source>
</evidence>
<organism evidence="1 2">
    <name type="scientific">Astrephomene gubernaculifera</name>
    <dbReference type="NCBI Taxonomy" id="47775"/>
    <lineage>
        <taxon>Eukaryota</taxon>
        <taxon>Viridiplantae</taxon>
        <taxon>Chlorophyta</taxon>
        <taxon>core chlorophytes</taxon>
        <taxon>Chlorophyceae</taxon>
        <taxon>CS clade</taxon>
        <taxon>Chlamydomonadales</taxon>
        <taxon>Astrephomenaceae</taxon>
        <taxon>Astrephomene</taxon>
    </lineage>
</organism>
<dbReference type="SUPFAM" id="SSF48403">
    <property type="entry name" value="Ankyrin repeat"/>
    <property type="match status" value="1"/>
</dbReference>
<dbReference type="AlphaFoldDB" id="A0AAD3DRU1"/>
<accession>A0AAD3DRU1</accession>
<proteinExistence type="predicted"/>
<protein>
    <recommendedName>
        <fullName evidence="3">Ankyrin repeat domain-containing protein</fullName>
    </recommendedName>
</protein>
<evidence type="ECO:0008006" key="3">
    <source>
        <dbReference type="Google" id="ProtNLM"/>
    </source>
</evidence>
<evidence type="ECO:0000313" key="1">
    <source>
        <dbReference type="EMBL" id="GFR45447.1"/>
    </source>
</evidence>
<dbReference type="GO" id="GO:0005783">
    <property type="term" value="C:endoplasmic reticulum"/>
    <property type="evidence" value="ECO:0007669"/>
    <property type="project" value="TreeGrafter"/>
</dbReference>
<dbReference type="GO" id="GO:0004620">
    <property type="term" value="F:phospholipase activity"/>
    <property type="evidence" value="ECO:0007669"/>
    <property type="project" value="TreeGrafter"/>
</dbReference>
<dbReference type="InterPro" id="IPR036770">
    <property type="entry name" value="Ankyrin_rpt-contain_sf"/>
</dbReference>
<dbReference type="EMBL" id="BMAR01000010">
    <property type="protein sequence ID" value="GFR45447.1"/>
    <property type="molecule type" value="Genomic_DNA"/>
</dbReference>
<dbReference type="GO" id="GO:0030149">
    <property type="term" value="P:sphingolipid catabolic process"/>
    <property type="evidence" value="ECO:0007669"/>
    <property type="project" value="TreeGrafter"/>
</dbReference>
<sequence length="550" mass="60267">MSTQIPPELAERIFAYLPPNDIACTARLVNKAAAAHFSGPQYTVVRLSLPVPEHAFKHHWGRPDATRGLIWDQRVTLVRLTARSGCIANLELALDSTELPISSSPSCQHARRLFEVAAAAGQLEVCQWLQQRGCDSSLALSAAAEAGQRAVCEWGLAAGWPLTDLAVYAAARGGQVGLLEWLLQLWPQDRPPVNAGTLLESAAQGCELGVLKDLWEQHGERLQGWETLDIMEGAACSLTPDWQAKVEWLEEHGAIKTHYICDRATICPDAGERLRWLHARGYPITAHQTYLAMKHNNLEALRYLLQQGIRPSGRGAANGAAYSGNVAALELLCYPADEVQLRVAAQGGHMPAVISLMRRMGRNAPVELWGDEEVQRLLSVELFDAAAKSGNMELMRWLRQRGCPWGPGAVHGAAAAGWVEGLEWLVEQGCPMPESGSPYKEAAADSDMATLRCLRRLGCPWGPHGKVFMNCIGQCEPSVLQFLLDEGCPVDWVAAVQTLAKWLAGSARGAQERWEWLRASSGEVWWRQEGYTSVDAALQAALEKARGEEE</sequence>
<dbReference type="PANTHER" id="PTHR12393">
    <property type="entry name" value="SPHINGOMYELIN PHOSPHODIESTERASE RELATED"/>
    <property type="match status" value="1"/>
</dbReference>
<dbReference type="Gene3D" id="1.25.40.20">
    <property type="entry name" value="Ankyrin repeat-containing domain"/>
    <property type="match status" value="2"/>
</dbReference>
<dbReference type="GO" id="GO:0016020">
    <property type="term" value="C:membrane"/>
    <property type="evidence" value="ECO:0007669"/>
    <property type="project" value="TreeGrafter"/>
</dbReference>
<dbReference type="CDD" id="cd09917">
    <property type="entry name" value="F-box_SF"/>
    <property type="match status" value="1"/>
</dbReference>
<gene>
    <name evidence="1" type="ORF">Agub_g6843</name>
</gene>
<name>A0AAD3DRU1_9CHLO</name>
<dbReference type="GO" id="GO:0046513">
    <property type="term" value="P:ceramide biosynthetic process"/>
    <property type="evidence" value="ECO:0007669"/>
    <property type="project" value="TreeGrafter"/>
</dbReference>